<evidence type="ECO:0000313" key="1">
    <source>
        <dbReference type="EMBL" id="KAF2760056.1"/>
    </source>
</evidence>
<accession>A0A6A6WDX9</accession>
<reference evidence="1" key="1">
    <citation type="journal article" date="2020" name="Stud. Mycol.">
        <title>101 Dothideomycetes genomes: a test case for predicting lifestyles and emergence of pathogens.</title>
        <authorList>
            <person name="Haridas S."/>
            <person name="Albert R."/>
            <person name="Binder M."/>
            <person name="Bloem J."/>
            <person name="Labutti K."/>
            <person name="Salamov A."/>
            <person name="Andreopoulos B."/>
            <person name="Baker S."/>
            <person name="Barry K."/>
            <person name="Bills G."/>
            <person name="Bluhm B."/>
            <person name="Cannon C."/>
            <person name="Castanera R."/>
            <person name="Culley D."/>
            <person name="Daum C."/>
            <person name="Ezra D."/>
            <person name="Gonzalez J."/>
            <person name="Henrissat B."/>
            <person name="Kuo A."/>
            <person name="Liang C."/>
            <person name="Lipzen A."/>
            <person name="Lutzoni F."/>
            <person name="Magnuson J."/>
            <person name="Mondo S."/>
            <person name="Nolan M."/>
            <person name="Ohm R."/>
            <person name="Pangilinan J."/>
            <person name="Park H.-J."/>
            <person name="Ramirez L."/>
            <person name="Alfaro M."/>
            <person name="Sun H."/>
            <person name="Tritt A."/>
            <person name="Yoshinaga Y."/>
            <person name="Zwiers L.-H."/>
            <person name="Turgeon B."/>
            <person name="Goodwin S."/>
            <person name="Spatafora J."/>
            <person name="Crous P."/>
            <person name="Grigoriev I."/>
        </authorList>
    </citation>
    <scope>NUCLEOTIDE SEQUENCE</scope>
    <source>
        <strain evidence="1">CBS 121739</strain>
    </source>
</reference>
<organism evidence="1 2">
    <name type="scientific">Pseudovirgaria hyperparasitica</name>
    <dbReference type="NCBI Taxonomy" id="470096"/>
    <lineage>
        <taxon>Eukaryota</taxon>
        <taxon>Fungi</taxon>
        <taxon>Dikarya</taxon>
        <taxon>Ascomycota</taxon>
        <taxon>Pezizomycotina</taxon>
        <taxon>Dothideomycetes</taxon>
        <taxon>Dothideomycetes incertae sedis</taxon>
        <taxon>Acrospermales</taxon>
        <taxon>Acrospermaceae</taxon>
        <taxon>Pseudovirgaria</taxon>
    </lineage>
</organism>
<dbReference type="GeneID" id="54487858"/>
<dbReference type="AlphaFoldDB" id="A0A6A6WDX9"/>
<proteinExistence type="predicted"/>
<dbReference type="Proteomes" id="UP000799437">
    <property type="component" value="Unassembled WGS sequence"/>
</dbReference>
<gene>
    <name evidence="1" type="ORF">EJ05DRAFT_499241</name>
</gene>
<sequence length="210" mass="23806">MYGVHYAKDEQGDEVEAYCASEGKKPEYEPVLTIEYDVYQRVRSGNGYENNLVQGHQVLTTEPTMGANSHTERYSARSSDLVMSLITPAPWISTNFHECGISALSSAVILAPPKDWIDRRKDIDQNADVGMRESPILSITRMVRQTMKMGLLQYRSDSGPYTIGTSQDQTYGDTQDELINGSVEILYQLRNRRVVDVAWEWAYADGQLYF</sequence>
<dbReference type="RefSeq" id="XP_033602507.1">
    <property type="nucleotide sequence ID" value="XM_033746804.1"/>
</dbReference>
<protein>
    <submittedName>
        <fullName evidence="1">Uncharacterized protein</fullName>
    </submittedName>
</protein>
<name>A0A6A6WDX9_9PEZI</name>
<keyword evidence="2" id="KW-1185">Reference proteome</keyword>
<evidence type="ECO:0000313" key="2">
    <source>
        <dbReference type="Proteomes" id="UP000799437"/>
    </source>
</evidence>
<dbReference type="EMBL" id="ML996569">
    <property type="protein sequence ID" value="KAF2760056.1"/>
    <property type="molecule type" value="Genomic_DNA"/>
</dbReference>